<evidence type="ECO:0000313" key="2">
    <source>
        <dbReference type="Proteomes" id="UP000199087"/>
    </source>
</evidence>
<dbReference type="OrthoDB" id="2909993at2"/>
<evidence type="ECO:0000313" key="1">
    <source>
        <dbReference type="EMBL" id="CRK81075.1"/>
    </source>
</evidence>
<keyword evidence="2" id="KW-1185">Reference proteome</keyword>
<dbReference type="AlphaFoldDB" id="A0A0U1NSY8"/>
<sequence>MKNLFGLLSLCFDRFFSLFRKRKLNKDPRYKYLNWGLGIDGPFFFSKKFSIENNSITILGTQITHDQKWPVKYSIVKLSKFGTSIQYFDSVIFHGNQSDKEFKHTFIVPSGTDYQLEVFNYCRYITTGKFHVIQNEESKHSN</sequence>
<dbReference type="STRING" id="1499688.BN000_00973"/>
<dbReference type="EMBL" id="CVRB01000001">
    <property type="protein sequence ID" value="CRK81075.1"/>
    <property type="molecule type" value="Genomic_DNA"/>
</dbReference>
<protein>
    <submittedName>
        <fullName evidence="1">Uncharacterized protein</fullName>
    </submittedName>
</protein>
<reference evidence="2" key="1">
    <citation type="submission" date="2015-05" db="EMBL/GenBank/DDBJ databases">
        <authorList>
            <person name="Urmite Genomes"/>
        </authorList>
    </citation>
    <scope>NUCLEOTIDE SEQUENCE [LARGE SCALE GENOMIC DNA]</scope>
    <source>
        <strain evidence="2">LF1</strain>
    </source>
</reference>
<accession>A0A0U1NSY8</accession>
<gene>
    <name evidence="1" type="ORF">BN000_00973</name>
</gene>
<dbReference type="Proteomes" id="UP000199087">
    <property type="component" value="Unassembled WGS sequence"/>
</dbReference>
<name>A0A0U1NSY8_9BACI</name>
<organism evidence="1 2">
    <name type="scientific">Neobacillus massiliamazoniensis</name>
    <dbReference type="NCBI Taxonomy" id="1499688"/>
    <lineage>
        <taxon>Bacteria</taxon>
        <taxon>Bacillati</taxon>
        <taxon>Bacillota</taxon>
        <taxon>Bacilli</taxon>
        <taxon>Bacillales</taxon>
        <taxon>Bacillaceae</taxon>
        <taxon>Neobacillus</taxon>
    </lineage>
</organism>
<proteinExistence type="predicted"/>
<dbReference type="RefSeq" id="WP_090631587.1">
    <property type="nucleotide sequence ID" value="NZ_CVRB01000001.1"/>
</dbReference>